<evidence type="ECO:0000313" key="2">
    <source>
        <dbReference type="EMBL" id="KAJ3086128.1"/>
    </source>
</evidence>
<feature type="compositionally biased region" description="Low complexity" evidence="1">
    <location>
        <begin position="103"/>
        <end position="117"/>
    </location>
</feature>
<reference evidence="2" key="1">
    <citation type="submission" date="2020-05" db="EMBL/GenBank/DDBJ databases">
        <title>Phylogenomic resolution of chytrid fungi.</title>
        <authorList>
            <person name="Stajich J.E."/>
            <person name="Amses K."/>
            <person name="Simmons R."/>
            <person name="Seto K."/>
            <person name="Myers J."/>
            <person name="Bonds A."/>
            <person name="Quandt C.A."/>
            <person name="Barry K."/>
            <person name="Liu P."/>
            <person name="Grigoriev I."/>
            <person name="Longcore J.E."/>
            <person name="James T.Y."/>
        </authorList>
    </citation>
    <scope>NUCLEOTIDE SEQUENCE</scope>
    <source>
        <strain evidence="2">JEL0513</strain>
    </source>
</reference>
<protein>
    <submittedName>
        <fullName evidence="2">Uncharacterized protein</fullName>
    </submittedName>
</protein>
<keyword evidence="3" id="KW-1185">Reference proteome</keyword>
<gene>
    <name evidence="2" type="ORF">HK100_008800</name>
</gene>
<accession>A0AAD5SMH8</accession>
<dbReference type="AlphaFoldDB" id="A0AAD5SMH8"/>
<feature type="compositionally biased region" description="Basic and acidic residues" evidence="1">
    <location>
        <begin position="317"/>
        <end position="330"/>
    </location>
</feature>
<comment type="caution">
    <text evidence="2">The sequence shown here is derived from an EMBL/GenBank/DDBJ whole genome shotgun (WGS) entry which is preliminary data.</text>
</comment>
<feature type="region of interest" description="Disordered" evidence="1">
    <location>
        <begin position="279"/>
        <end position="301"/>
    </location>
</feature>
<evidence type="ECO:0000313" key="3">
    <source>
        <dbReference type="Proteomes" id="UP001211907"/>
    </source>
</evidence>
<proteinExistence type="predicted"/>
<sequence length="509" mass="58972">MAQDSLALLRHDMKPIDPYPYFPKDTLPSDQQDIFHPRAPTTTITQLPQQKYVYQPSIIAARPLASDRNHIRSENTRGTLGATVNFDGSKRETRTISIDKTGANDSSGNNANASTLSSLSGEPTDLIYFGAGETCGRRRDNFKHGPGIETVIYTDSRANIEKRKAVQQEMAKYEKIQFEERERKRQDERQQRIKDQQNVKWPFGSKINVGPGADQLQFHHVIPFRAEEVALRQYEKLRAEEYAHELDAQIAADKCFKIQLKQEAPKHDDDTKWMFHHSQMPGRRSKVPLEPPNDKNTDPISHTAVSYKAPATFETRKARSKLIDERKDPEPTSLQLGNDHSRRKLAALNATEILQPYHEPEFGRKKFVFTKPSTDDQEIAEIESKKIRKFQELELRQRQEFKETKKRQEKTLGKQYAESYPWKWGNSDNEDRVKENPHHKSTDVVQTVEPIDRNKAKRYQAELDQLVRQKHAQAILQKQIESDLWKRHVEYSFENALGRANQGGRRRNV</sequence>
<feature type="region of interest" description="Disordered" evidence="1">
    <location>
        <begin position="317"/>
        <end position="337"/>
    </location>
</feature>
<dbReference type="EMBL" id="JADGJH010004356">
    <property type="protein sequence ID" value="KAJ3086128.1"/>
    <property type="molecule type" value="Genomic_DNA"/>
</dbReference>
<name>A0AAD5SMH8_9FUNG</name>
<dbReference type="Proteomes" id="UP001211907">
    <property type="component" value="Unassembled WGS sequence"/>
</dbReference>
<organism evidence="2 3">
    <name type="scientific">Physocladia obscura</name>
    <dbReference type="NCBI Taxonomy" id="109957"/>
    <lineage>
        <taxon>Eukaryota</taxon>
        <taxon>Fungi</taxon>
        <taxon>Fungi incertae sedis</taxon>
        <taxon>Chytridiomycota</taxon>
        <taxon>Chytridiomycota incertae sedis</taxon>
        <taxon>Chytridiomycetes</taxon>
        <taxon>Chytridiales</taxon>
        <taxon>Chytriomycetaceae</taxon>
        <taxon>Physocladia</taxon>
    </lineage>
</organism>
<evidence type="ECO:0000256" key="1">
    <source>
        <dbReference type="SAM" id="MobiDB-lite"/>
    </source>
</evidence>
<feature type="region of interest" description="Disordered" evidence="1">
    <location>
        <begin position="98"/>
        <end position="117"/>
    </location>
</feature>